<dbReference type="SUPFAM" id="SSF51735">
    <property type="entry name" value="NAD(P)-binding Rossmann-fold domains"/>
    <property type="match status" value="1"/>
</dbReference>
<dbReference type="Pfam" id="PF08240">
    <property type="entry name" value="ADH_N"/>
    <property type="match status" value="1"/>
</dbReference>
<dbReference type="GO" id="GO:0046872">
    <property type="term" value="F:metal ion binding"/>
    <property type="evidence" value="ECO:0007669"/>
    <property type="project" value="UniProtKB-KW"/>
</dbReference>
<dbReference type="AlphaFoldDB" id="A0A644UVY1"/>
<dbReference type="Gene3D" id="3.90.180.10">
    <property type="entry name" value="Medium-chain alcohol dehydrogenases, catalytic domain"/>
    <property type="match status" value="1"/>
</dbReference>
<dbReference type="InterPro" id="IPR034710">
    <property type="entry name" value="TarJ"/>
</dbReference>
<dbReference type="PANTHER" id="PTHR43350">
    <property type="entry name" value="NAD-DEPENDENT ALCOHOL DEHYDROGENASE"/>
    <property type="match status" value="1"/>
</dbReference>
<dbReference type="HAMAP" id="MF_02069">
    <property type="entry name" value="TarJ"/>
    <property type="match status" value="1"/>
</dbReference>
<comment type="caution">
    <text evidence="7">The sequence shown here is derived from an EMBL/GenBank/DDBJ whole genome shotgun (WGS) entry which is preliminary data.</text>
</comment>
<name>A0A644UVY1_9ZZZZ</name>
<dbReference type="EMBL" id="VSSQ01000169">
    <property type="protein sequence ID" value="MPL82905.1"/>
    <property type="molecule type" value="Genomic_DNA"/>
</dbReference>
<keyword evidence="5 7" id="KW-0560">Oxidoreductase</keyword>
<dbReference type="InterPro" id="IPR036291">
    <property type="entry name" value="NAD(P)-bd_dom_sf"/>
</dbReference>
<evidence type="ECO:0000313" key="7">
    <source>
        <dbReference type="EMBL" id="MPL82905.1"/>
    </source>
</evidence>
<feature type="domain" description="Alcohol dehydrogenase-like N-terminal" evidence="6">
    <location>
        <begin position="26"/>
        <end position="132"/>
    </location>
</feature>
<dbReference type="CDD" id="cd08237">
    <property type="entry name" value="ribitol-5-phosphate_DH"/>
    <property type="match status" value="1"/>
</dbReference>
<dbReference type="PANTHER" id="PTHR43350:SF19">
    <property type="entry name" value="D-GULOSIDE 3-DEHYDROGENASE"/>
    <property type="match status" value="1"/>
</dbReference>
<comment type="cofactor">
    <cofactor evidence="1">
        <name>Zn(2+)</name>
        <dbReference type="ChEBI" id="CHEBI:29105"/>
    </cofactor>
</comment>
<reference evidence="7" key="1">
    <citation type="submission" date="2019-08" db="EMBL/GenBank/DDBJ databases">
        <authorList>
            <person name="Kucharzyk K."/>
            <person name="Murdoch R.W."/>
            <person name="Higgins S."/>
            <person name="Loffler F."/>
        </authorList>
    </citation>
    <scope>NUCLEOTIDE SEQUENCE</scope>
</reference>
<evidence type="ECO:0000256" key="1">
    <source>
        <dbReference type="ARBA" id="ARBA00001947"/>
    </source>
</evidence>
<keyword evidence="3" id="KW-0479">Metal-binding</keyword>
<evidence type="ECO:0000256" key="5">
    <source>
        <dbReference type="ARBA" id="ARBA00023002"/>
    </source>
</evidence>
<dbReference type="Gene3D" id="3.40.50.720">
    <property type="entry name" value="NAD(P)-binding Rossmann-like Domain"/>
    <property type="match status" value="1"/>
</dbReference>
<dbReference type="SUPFAM" id="SSF50129">
    <property type="entry name" value="GroES-like"/>
    <property type="match status" value="1"/>
</dbReference>
<evidence type="ECO:0000256" key="3">
    <source>
        <dbReference type="ARBA" id="ARBA00022723"/>
    </source>
</evidence>
<accession>A0A644UVY1</accession>
<protein>
    <submittedName>
        <fullName evidence="7">Ribulose-5-phosphate reductase 1</fullName>
        <ecNumber evidence="7">1.1.1.405</ecNumber>
    </submittedName>
</protein>
<dbReference type="InterPro" id="IPR011032">
    <property type="entry name" value="GroES-like_sf"/>
</dbReference>
<evidence type="ECO:0000256" key="2">
    <source>
        <dbReference type="ARBA" id="ARBA00008072"/>
    </source>
</evidence>
<sequence length="341" mass="38701">MINTVYRLVSPKLFEEIYDEAEDLENNVVVRPTYLSICQADQRYYNGSRDPETLAEKLPMALIHEGIGEVVSDNTGTFRVGELVVIIPNTPMEKDEVISENYLESSKFRASGFDGFMQDYIISNPERLVKLPNNINKEVASFTELISVSVHSITRFSKISHNRKDKIGIWGDGNLGYITSLLLKIFFPESKIIIFGKNEEKLNIFTFADETFKINEVPQDLRVDHAFECVGGRGSQLAVDQIIDLINPEGTISLLGVSEYSVPINTRMILEKGLFLFGTSRSGRKDFIKTIGLFEKYPKILKYLENIVNDVVEINSLNDINLAFEKDFNSDFGKTVLVWKK</sequence>
<evidence type="ECO:0000256" key="4">
    <source>
        <dbReference type="ARBA" id="ARBA00022833"/>
    </source>
</evidence>
<organism evidence="7">
    <name type="scientific">bioreactor metagenome</name>
    <dbReference type="NCBI Taxonomy" id="1076179"/>
    <lineage>
        <taxon>unclassified sequences</taxon>
        <taxon>metagenomes</taxon>
        <taxon>ecological metagenomes</taxon>
    </lineage>
</organism>
<comment type="similarity">
    <text evidence="2">Belongs to the zinc-containing alcohol dehydrogenase family.</text>
</comment>
<keyword evidence="4" id="KW-0862">Zinc</keyword>
<dbReference type="InterPro" id="IPR013154">
    <property type="entry name" value="ADH-like_N"/>
</dbReference>
<proteinExistence type="inferred from homology"/>
<dbReference type="EC" id="1.1.1.405" evidence="7"/>
<evidence type="ECO:0000259" key="6">
    <source>
        <dbReference type="Pfam" id="PF08240"/>
    </source>
</evidence>
<dbReference type="GO" id="GO:0050256">
    <property type="term" value="F:ribitol-5-phosphate 2-dehydrogenase [NAD(P)+] activity"/>
    <property type="evidence" value="ECO:0007669"/>
    <property type="project" value="InterPro"/>
</dbReference>
<gene>
    <name evidence="7" type="primary">tarJ</name>
    <name evidence="7" type="ORF">SDC9_28854</name>
</gene>